<sequence>MFKYAEMLMAEEDDKVCELIFKQQDNFILKINDRFPRIIIKKYRTLQGKVVWLWILPFVIEWLILCALDVNSWRGKSKYPDYYLLRDEMPVRLVSIIFPTLLALFLLA</sequence>
<feature type="transmembrane region" description="Helical" evidence="1">
    <location>
        <begin position="90"/>
        <end position="107"/>
    </location>
</feature>
<keyword evidence="1" id="KW-0812">Transmembrane</keyword>
<accession>A0A2S8D8Q4</accession>
<comment type="caution">
    <text evidence="2">The sequence shown here is derived from an EMBL/GenBank/DDBJ whole genome shotgun (WGS) entry which is preliminary data.</text>
</comment>
<organism evidence="2 3">
    <name type="scientific">Shigella dysenteriae</name>
    <dbReference type="NCBI Taxonomy" id="622"/>
    <lineage>
        <taxon>Bacteria</taxon>
        <taxon>Pseudomonadati</taxon>
        <taxon>Pseudomonadota</taxon>
        <taxon>Gammaproteobacteria</taxon>
        <taxon>Enterobacterales</taxon>
        <taxon>Enterobacteriaceae</taxon>
        <taxon>Shigella</taxon>
    </lineage>
</organism>
<evidence type="ECO:0000256" key="1">
    <source>
        <dbReference type="SAM" id="Phobius"/>
    </source>
</evidence>
<keyword evidence="1" id="KW-0472">Membrane</keyword>
<keyword evidence="1" id="KW-1133">Transmembrane helix</keyword>
<evidence type="ECO:0000313" key="2">
    <source>
        <dbReference type="EMBL" id="PQN02958.1"/>
    </source>
</evidence>
<dbReference type="EMBL" id="PUGT01000356">
    <property type="protein sequence ID" value="PQN02958.1"/>
    <property type="molecule type" value="Genomic_DNA"/>
</dbReference>
<evidence type="ECO:0008006" key="4">
    <source>
        <dbReference type="Google" id="ProtNLM"/>
    </source>
</evidence>
<name>A0A2S8D8Q4_SHIDY</name>
<dbReference type="AlphaFoldDB" id="A0A2S8D8Q4"/>
<gene>
    <name evidence="2" type="ORF">C5K18_19120</name>
</gene>
<dbReference type="Proteomes" id="UP000238186">
    <property type="component" value="Unassembled WGS sequence"/>
</dbReference>
<evidence type="ECO:0000313" key="3">
    <source>
        <dbReference type="Proteomes" id="UP000238186"/>
    </source>
</evidence>
<reference evidence="2 3" key="1">
    <citation type="submission" date="2018-02" db="EMBL/GenBank/DDBJ databases">
        <title>Distribution and characterization of Shiga toxin converting temperate phage carried by Shigella flexneri in Hispaniola.</title>
        <authorList>
            <person name="Fogolari M."/>
            <person name="Mavian C."/>
            <person name="Angeletti S."/>
            <person name="Salemi M."/>
            <person name="Lampel K.A."/>
            <person name="Maurelli A.T."/>
        </authorList>
    </citation>
    <scope>NUCLEOTIDE SEQUENCE [LARGE SCALE GENOMIC DNA]</scope>
    <source>
        <strain evidence="2 3">BS979</strain>
    </source>
</reference>
<protein>
    <recommendedName>
        <fullName evidence="4">ShiA</fullName>
    </recommendedName>
</protein>
<proteinExistence type="predicted"/>
<feature type="transmembrane region" description="Helical" evidence="1">
    <location>
        <begin position="50"/>
        <end position="70"/>
    </location>
</feature>